<evidence type="ECO:0000256" key="1">
    <source>
        <dbReference type="ARBA" id="ARBA00004752"/>
    </source>
</evidence>
<dbReference type="InterPro" id="IPR036366">
    <property type="entry name" value="PGBDSf"/>
</dbReference>
<dbReference type="GO" id="GO:0016740">
    <property type="term" value="F:transferase activity"/>
    <property type="evidence" value="ECO:0007669"/>
    <property type="project" value="UniProtKB-KW"/>
</dbReference>
<evidence type="ECO:0000256" key="3">
    <source>
        <dbReference type="ARBA" id="ARBA00022679"/>
    </source>
</evidence>
<dbReference type="InterPro" id="IPR045380">
    <property type="entry name" value="LD_TPept_scaffold_dom"/>
</dbReference>
<dbReference type="GO" id="GO:0008360">
    <property type="term" value="P:regulation of cell shape"/>
    <property type="evidence" value="ECO:0007669"/>
    <property type="project" value="UniProtKB-UniRule"/>
</dbReference>
<dbReference type="Proteomes" id="UP000324285">
    <property type="component" value="Chromosome"/>
</dbReference>
<feature type="active site" description="Nucleophile" evidence="7">
    <location>
        <position position="403"/>
    </location>
</feature>
<comment type="pathway">
    <text evidence="1 7">Cell wall biogenesis; peptidoglycan biosynthesis.</text>
</comment>
<dbReference type="SUPFAM" id="SSF141523">
    <property type="entry name" value="L,D-transpeptidase catalytic domain-like"/>
    <property type="match status" value="1"/>
</dbReference>
<dbReference type="InterPro" id="IPR036365">
    <property type="entry name" value="PGBD-like_sf"/>
</dbReference>
<dbReference type="GO" id="GO:0004180">
    <property type="term" value="F:carboxypeptidase activity"/>
    <property type="evidence" value="ECO:0007669"/>
    <property type="project" value="UniProtKB-ARBA"/>
</dbReference>
<keyword evidence="3" id="KW-0808">Transferase</keyword>
<dbReference type="CDD" id="cd16913">
    <property type="entry name" value="YkuD_like"/>
    <property type="match status" value="1"/>
</dbReference>
<dbReference type="GO" id="GO:0009252">
    <property type="term" value="P:peptidoglycan biosynthetic process"/>
    <property type="evidence" value="ECO:0007669"/>
    <property type="project" value="UniProtKB-UniPathway"/>
</dbReference>
<dbReference type="InterPro" id="IPR052905">
    <property type="entry name" value="LD-transpeptidase_YkuD-like"/>
</dbReference>
<dbReference type="InterPro" id="IPR038063">
    <property type="entry name" value="Transpep_catalytic_dom"/>
</dbReference>
<comment type="similarity">
    <text evidence="2">Belongs to the YkuD family.</text>
</comment>
<feature type="domain" description="L,D-TPase catalytic" evidence="8">
    <location>
        <begin position="256"/>
        <end position="427"/>
    </location>
</feature>
<evidence type="ECO:0000256" key="5">
    <source>
        <dbReference type="ARBA" id="ARBA00022984"/>
    </source>
</evidence>
<keyword evidence="4 7" id="KW-0133">Cell shape</keyword>
<dbReference type="Pfam" id="PF01471">
    <property type="entry name" value="PG_binding_1"/>
    <property type="match status" value="1"/>
</dbReference>
<dbReference type="AlphaFoldDB" id="A0A5C1NNC9"/>
<dbReference type="SUPFAM" id="SSF47090">
    <property type="entry name" value="PGBD-like"/>
    <property type="match status" value="1"/>
</dbReference>
<dbReference type="UniPathway" id="UPA00219"/>
<dbReference type="OrthoDB" id="9778545at2"/>
<reference evidence="9" key="1">
    <citation type="submission" date="2021-02" db="EMBL/GenBank/DDBJ databases">
        <title>Strain Y2R2, a novel species of the genus Halomonas.</title>
        <authorList>
            <person name="Huang H."/>
        </authorList>
    </citation>
    <scope>NUCLEOTIDE SEQUENCE</scope>
    <source>
        <strain evidence="9">Y2R2</strain>
    </source>
</reference>
<organism evidence="9 10">
    <name type="scientific">Halomonas binhaiensis</name>
    <dbReference type="NCBI Taxonomy" id="2562282"/>
    <lineage>
        <taxon>Bacteria</taxon>
        <taxon>Pseudomonadati</taxon>
        <taxon>Pseudomonadota</taxon>
        <taxon>Gammaproteobacteria</taxon>
        <taxon>Oceanospirillales</taxon>
        <taxon>Halomonadaceae</taxon>
        <taxon>Halomonas</taxon>
    </lineage>
</organism>
<dbReference type="PANTHER" id="PTHR41533">
    <property type="entry name" value="L,D-TRANSPEPTIDASE HI_1667-RELATED"/>
    <property type="match status" value="1"/>
</dbReference>
<dbReference type="Gene3D" id="1.10.101.10">
    <property type="entry name" value="PGBD-like superfamily/PGBD"/>
    <property type="match status" value="1"/>
</dbReference>
<protein>
    <submittedName>
        <fullName evidence="9">L,D-transpeptidase family protein</fullName>
    </submittedName>
</protein>
<evidence type="ECO:0000313" key="10">
    <source>
        <dbReference type="Proteomes" id="UP000324285"/>
    </source>
</evidence>
<dbReference type="Gene3D" id="2.40.440.10">
    <property type="entry name" value="L,D-transpeptidase catalytic domain-like"/>
    <property type="match status" value="1"/>
</dbReference>
<evidence type="ECO:0000256" key="6">
    <source>
        <dbReference type="ARBA" id="ARBA00023316"/>
    </source>
</evidence>
<keyword evidence="5 7" id="KW-0573">Peptidoglycan synthesis</keyword>
<proteinExistence type="inferred from homology"/>
<dbReference type="EMBL" id="CP038437">
    <property type="protein sequence ID" value="QEM84101.1"/>
    <property type="molecule type" value="Genomic_DNA"/>
</dbReference>
<feature type="active site" description="Proton donor/acceptor" evidence="7">
    <location>
        <position position="384"/>
    </location>
</feature>
<dbReference type="Pfam" id="PF03734">
    <property type="entry name" value="YkuD"/>
    <property type="match status" value="1"/>
</dbReference>
<dbReference type="InterPro" id="IPR002477">
    <property type="entry name" value="Peptidoglycan-bd-like"/>
</dbReference>
<evidence type="ECO:0000256" key="4">
    <source>
        <dbReference type="ARBA" id="ARBA00022960"/>
    </source>
</evidence>
<dbReference type="PANTHER" id="PTHR41533:SF2">
    <property type="entry name" value="BLR7131 PROTEIN"/>
    <property type="match status" value="1"/>
</dbReference>
<name>A0A5C1NNC9_9GAMM</name>
<keyword evidence="6 7" id="KW-0961">Cell wall biogenesis/degradation</keyword>
<evidence type="ECO:0000256" key="7">
    <source>
        <dbReference type="PROSITE-ProRule" id="PRU01373"/>
    </source>
</evidence>
<gene>
    <name evidence="9" type="ORF">E4T21_13780</name>
</gene>
<evidence type="ECO:0000256" key="2">
    <source>
        <dbReference type="ARBA" id="ARBA00005992"/>
    </source>
</evidence>
<evidence type="ECO:0000259" key="8">
    <source>
        <dbReference type="PROSITE" id="PS52029"/>
    </source>
</evidence>
<dbReference type="InterPro" id="IPR005490">
    <property type="entry name" value="LD_TPept_cat_dom"/>
</dbReference>
<keyword evidence="10" id="KW-1185">Reference proteome</keyword>
<accession>A0A5C1NNC9</accession>
<dbReference type="PROSITE" id="PS52029">
    <property type="entry name" value="LD_TPASE"/>
    <property type="match status" value="1"/>
</dbReference>
<evidence type="ECO:0000313" key="9">
    <source>
        <dbReference type="EMBL" id="QEM84101.1"/>
    </source>
</evidence>
<dbReference type="GO" id="GO:0071555">
    <property type="term" value="P:cell wall organization"/>
    <property type="evidence" value="ECO:0007669"/>
    <property type="project" value="UniProtKB-UniRule"/>
</dbReference>
<dbReference type="Pfam" id="PF20142">
    <property type="entry name" value="Scaffold"/>
    <property type="match status" value="1"/>
</dbReference>
<dbReference type="KEGG" id="hbh:E4T21_13780"/>
<sequence length="484" mass="54655">MRPVWTEMSRVEALVEALESLGRDGLNPDDYKPGQLAESGREALSRGADSEARVDFEIKASRTLFMAMSHLQRGKVDPRRIEGGWKAEIAPPSFDMAAVSQALDAGDVAGVMDMAQPNFEPYRQLRSGLEHYRNIQRAGGWPQFPERSSSLRPGDRSSDVMLLRERLAIFGELELLVADEGYYSDVALSAQRQANVYDAALVDAVRRFQRQHLLDDDGIVGPATRRELNMTVGQRIDQIRVNMERARWLLHGLPDSFVLVDIAGYRISYFRPDGEVWRSRIVVGQPYRKTPALRSEITHLTLHPTWTVPPTIYREDILPQVRRNPGYLASRDMVALTPSGRVLNPWWVNWSYPDGIILRQAAGPRNPLGRLVIRFPNDYSVYLHDTPNKELFDRPQRALSSGCIRVEGIEQLVQMLFEDSGTKGDIDRLLADDRTRNVSLAQDIPLILNYWTAQPGKNGDLSFRPDIYQRDGAVLAALDAPVTL</sequence>